<organism evidence="16 17">
    <name type="scientific">Vulpes vulpes</name>
    <name type="common">Red fox</name>
    <dbReference type="NCBI Taxonomy" id="9627"/>
    <lineage>
        <taxon>Eukaryota</taxon>
        <taxon>Metazoa</taxon>
        <taxon>Chordata</taxon>
        <taxon>Craniata</taxon>
        <taxon>Vertebrata</taxon>
        <taxon>Euteleostomi</taxon>
        <taxon>Mammalia</taxon>
        <taxon>Eutheria</taxon>
        <taxon>Laurasiatheria</taxon>
        <taxon>Carnivora</taxon>
        <taxon>Caniformia</taxon>
        <taxon>Canidae</taxon>
        <taxon>Vulpes</taxon>
    </lineage>
</organism>
<evidence type="ECO:0000256" key="13">
    <source>
        <dbReference type="ARBA" id="ARBA00023269"/>
    </source>
</evidence>
<keyword evidence="6 14" id="KW-0217">Developmental protein</keyword>
<sequence>MDTKTQSLPITHTQPHSNSRPQGHTCNQCTCSSHCQTCSQSCSRSRSSSQSPTGHHSSSGHQSQSPHPTPPPRHQKHTMHSHHCPPRPTTHSCSYPKNRKNFEGKVNKRKVVKRSQQVYKTKRRNSGLSTEPGPYEDLREHLSTRSVSRPSRDTEVPPLPPLHGHKWKRVDCNKCQRGCRGAAVCLPPSQPRMCALRPLPGFCTARSTLPSCPLAQNHLSLQMQVEEHLLPERARGPAGLAGGG</sequence>
<dbReference type="GeneID" id="112923320"/>
<comment type="subcellular location">
    <subcellularLocation>
        <location evidence="2">Chromosome</location>
    </subcellularLocation>
    <subcellularLocation>
        <location evidence="1">Nucleus</location>
    </subcellularLocation>
</comment>
<gene>
    <name evidence="17" type="primary">TNP2</name>
</gene>
<accession>A0ABM4ZXX3</accession>
<evidence type="ECO:0000256" key="12">
    <source>
        <dbReference type="ARBA" id="ARBA00023242"/>
    </source>
</evidence>
<feature type="compositionally biased region" description="Polar residues" evidence="15">
    <location>
        <begin position="1"/>
        <end position="22"/>
    </location>
</feature>
<evidence type="ECO:0000256" key="4">
    <source>
        <dbReference type="ARBA" id="ARBA00014084"/>
    </source>
</evidence>
<evidence type="ECO:0000256" key="5">
    <source>
        <dbReference type="ARBA" id="ARBA00022454"/>
    </source>
</evidence>
<keyword evidence="8 14" id="KW-0221">Differentiation</keyword>
<evidence type="ECO:0000256" key="10">
    <source>
        <dbReference type="ARBA" id="ARBA00022871"/>
    </source>
</evidence>
<reference evidence="17" key="1">
    <citation type="submission" date="2025-08" db="UniProtKB">
        <authorList>
            <consortium name="RefSeq"/>
        </authorList>
    </citation>
    <scope>IDENTIFICATION</scope>
    <source>
        <tissue evidence="17">Cell line</tissue>
    </source>
</reference>
<dbReference type="Proteomes" id="UP001652641">
    <property type="component" value="Chromosome 3"/>
</dbReference>
<keyword evidence="9 14" id="KW-0862">Zinc</keyword>
<evidence type="ECO:0000256" key="3">
    <source>
        <dbReference type="ARBA" id="ARBA00007136"/>
    </source>
</evidence>
<protein>
    <recommendedName>
        <fullName evidence="4 14">Nuclear transition protein 2</fullName>
    </recommendedName>
</protein>
<evidence type="ECO:0000313" key="17">
    <source>
        <dbReference type="RefSeq" id="XP_072607395.1"/>
    </source>
</evidence>
<dbReference type="InterPro" id="IPR000678">
    <property type="entry name" value="TP2"/>
</dbReference>
<keyword evidence="11 14" id="KW-0238">DNA-binding</keyword>
<dbReference type="RefSeq" id="XP_072607395.1">
    <property type="nucleotide sequence ID" value="XM_072751294.1"/>
</dbReference>
<evidence type="ECO:0000256" key="6">
    <source>
        <dbReference type="ARBA" id="ARBA00022473"/>
    </source>
</evidence>
<comment type="similarity">
    <text evidence="3 14">Belongs to the nuclear transition protein 2 family.</text>
</comment>
<dbReference type="PROSITE" id="PS00971">
    <property type="entry name" value="TP2_2"/>
    <property type="match status" value="1"/>
</dbReference>
<evidence type="ECO:0000256" key="1">
    <source>
        <dbReference type="ARBA" id="ARBA00004123"/>
    </source>
</evidence>
<feature type="compositionally biased region" description="Basic residues" evidence="15">
    <location>
        <begin position="73"/>
        <end position="85"/>
    </location>
</feature>
<keyword evidence="10 14" id="KW-0744">Spermatogenesis</keyword>
<comment type="function">
    <text evidence="14">Plays a key role in the replacement of histones to protamine in the elongating spermatids of mammals. In condensing spermatids, loaded onto the nucleosomes, where it promotes the recruitment and processing of protamines, which are responsible for histone eviction.</text>
</comment>
<feature type="region of interest" description="Disordered" evidence="15">
    <location>
        <begin position="1"/>
        <end position="162"/>
    </location>
</feature>
<dbReference type="PROSITE" id="PS00970">
    <property type="entry name" value="TP2_1"/>
    <property type="match status" value="1"/>
</dbReference>
<proteinExistence type="inferred from homology"/>
<name>A0ABM4ZXX3_VULVU</name>
<dbReference type="PANTHER" id="PTHR17488">
    <property type="entry name" value="NUCLEAR TRANSITION PROTEIN 2"/>
    <property type="match status" value="1"/>
</dbReference>
<feature type="compositionally biased region" description="Low complexity" evidence="15">
    <location>
        <begin position="24"/>
        <end position="66"/>
    </location>
</feature>
<evidence type="ECO:0000256" key="8">
    <source>
        <dbReference type="ARBA" id="ARBA00022782"/>
    </source>
</evidence>
<keyword evidence="12 14" id="KW-0539">Nucleus</keyword>
<evidence type="ECO:0000256" key="7">
    <source>
        <dbReference type="ARBA" id="ARBA00022723"/>
    </source>
</evidence>
<dbReference type="PANTHER" id="PTHR17488:SF0">
    <property type="entry name" value="NUCLEAR TRANSITION PROTEIN 2"/>
    <property type="match status" value="1"/>
</dbReference>
<evidence type="ECO:0000256" key="11">
    <source>
        <dbReference type="ARBA" id="ARBA00023125"/>
    </source>
</evidence>
<keyword evidence="5 14" id="KW-0158">Chromosome</keyword>
<evidence type="ECO:0000256" key="2">
    <source>
        <dbReference type="ARBA" id="ARBA00004286"/>
    </source>
</evidence>
<keyword evidence="13 14" id="KW-0544">Nucleosome core</keyword>
<evidence type="ECO:0000256" key="9">
    <source>
        <dbReference type="ARBA" id="ARBA00022833"/>
    </source>
</evidence>
<keyword evidence="16" id="KW-1185">Reference proteome</keyword>
<evidence type="ECO:0000313" key="16">
    <source>
        <dbReference type="Proteomes" id="UP001652641"/>
    </source>
</evidence>
<evidence type="ECO:0000256" key="15">
    <source>
        <dbReference type="SAM" id="MobiDB-lite"/>
    </source>
</evidence>
<keyword evidence="7 14" id="KW-0479">Metal-binding</keyword>
<evidence type="ECO:0000256" key="14">
    <source>
        <dbReference type="RuleBase" id="RU000530"/>
    </source>
</evidence>
<dbReference type="Pfam" id="PF01254">
    <property type="entry name" value="TP2"/>
    <property type="match status" value="1"/>
</dbReference>